<accession>A0ACA9PP96</accession>
<keyword evidence="2" id="KW-1185">Reference proteome</keyword>
<proteinExistence type="predicted"/>
<evidence type="ECO:0000313" key="2">
    <source>
        <dbReference type="Proteomes" id="UP000789702"/>
    </source>
</evidence>
<gene>
    <name evidence="1" type="ORF">DHETER_LOCUS12732</name>
</gene>
<comment type="caution">
    <text evidence="1">The sequence shown here is derived from an EMBL/GenBank/DDBJ whole genome shotgun (WGS) entry which is preliminary data.</text>
</comment>
<feature type="non-terminal residue" evidence="1">
    <location>
        <position position="199"/>
    </location>
</feature>
<dbReference type="EMBL" id="CAJVPU010032288">
    <property type="protein sequence ID" value="CAG8719295.1"/>
    <property type="molecule type" value="Genomic_DNA"/>
</dbReference>
<sequence length="199" mass="22277">MDQNDSIFQYESEDISNNILEHNSDSIYNMSFEYSIPSNLEYSNLERTNSLCASESSYNSEQQTLDSPENLASPSDGFDYSDSSNINPVQNRKKHKSVFVKSSNKKPNPGKSWVWHHMRKDKYVKKETICKVPVNRDGKIGPCGESFSLLSSTSTLGAHLRSVHRLSEKGSLLPLSGIPEQPAGKKSIYVAQKDPTQPT</sequence>
<protein>
    <submittedName>
        <fullName evidence="1">1847_t:CDS:1</fullName>
    </submittedName>
</protein>
<dbReference type="Proteomes" id="UP000789702">
    <property type="component" value="Unassembled WGS sequence"/>
</dbReference>
<evidence type="ECO:0000313" key="1">
    <source>
        <dbReference type="EMBL" id="CAG8719295.1"/>
    </source>
</evidence>
<reference evidence="1" key="1">
    <citation type="submission" date="2021-06" db="EMBL/GenBank/DDBJ databases">
        <authorList>
            <person name="Kallberg Y."/>
            <person name="Tangrot J."/>
            <person name="Rosling A."/>
        </authorList>
    </citation>
    <scope>NUCLEOTIDE SEQUENCE</scope>
    <source>
        <strain evidence="1">IL203A</strain>
    </source>
</reference>
<organism evidence="1 2">
    <name type="scientific">Dentiscutata heterogama</name>
    <dbReference type="NCBI Taxonomy" id="1316150"/>
    <lineage>
        <taxon>Eukaryota</taxon>
        <taxon>Fungi</taxon>
        <taxon>Fungi incertae sedis</taxon>
        <taxon>Mucoromycota</taxon>
        <taxon>Glomeromycotina</taxon>
        <taxon>Glomeromycetes</taxon>
        <taxon>Diversisporales</taxon>
        <taxon>Gigasporaceae</taxon>
        <taxon>Dentiscutata</taxon>
    </lineage>
</organism>
<name>A0ACA9PP96_9GLOM</name>